<evidence type="ECO:0000256" key="5">
    <source>
        <dbReference type="RuleBase" id="RU369104"/>
    </source>
</evidence>
<dbReference type="GO" id="GO:0046983">
    <property type="term" value="F:protein dimerization activity"/>
    <property type="evidence" value="ECO:0007669"/>
    <property type="project" value="InterPro"/>
</dbReference>
<evidence type="ECO:0000259" key="7">
    <source>
        <dbReference type="PROSITE" id="PS50888"/>
    </source>
</evidence>
<evidence type="ECO:0000256" key="1">
    <source>
        <dbReference type="ARBA" id="ARBA00005510"/>
    </source>
</evidence>
<dbReference type="SMART" id="SM00353">
    <property type="entry name" value="HLH"/>
    <property type="match status" value="1"/>
</dbReference>
<dbReference type="InterPro" id="IPR025610">
    <property type="entry name" value="MYC/MYB_N"/>
</dbReference>
<dbReference type="SUPFAM" id="SSF47459">
    <property type="entry name" value="HLH, helix-loop-helix DNA-binding domain"/>
    <property type="match status" value="1"/>
</dbReference>
<protein>
    <recommendedName>
        <fullName evidence="5">Transcription factor</fullName>
        <shortName evidence="5">bHLH transcription factor</shortName>
    </recommendedName>
    <alternativeName>
        <fullName evidence="5">Basic helix-loop-helix protein</fullName>
    </alternativeName>
</protein>
<keyword evidence="3 5" id="KW-0804">Transcription</keyword>
<name>A0AAV9BD37_ACOGR</name>
<evidence type="ECO:0000313" key="8">
    <source>
        <dbReference type="EMBL" id="KAK1274663.1"/>
    </source>
</evidence>
<feature type="domain" description="BHLH" evidence="7">
    <location>
        <begin position="401"/>
        <end position="450"/>
    </location>
</feature>
<dbReference type="GO" id="GO:0000976">
    <property type="term" value="F:transcription cis-regulatory region binding"/>
    <property type="evidence" value="ECO:0007669"/>
    <property type="project" value="TreeGrafter"/>
</dbReference>
<keyword evidence="9" id="KW-1185">Reference proteome</keyword>
<feature type="region of interest" description="Disordered" evidence="6">
    <location>
        <begin position="346"/>
        <end position="412"/>
    </location>
</feature>
<evidence type="ECO:0000256" key="4">
    <source>
        <dbReference type="ARBA" id="ARBA00023242"/>
    </source>
</evidence>
<accession>A0AAV9BD37</accession>
<dbReference type="AlphaFoldDB" id="A0AAV9BD37"/>
<keyword evidence="2 5" id="KW-0805">Transcription regulation</keyword>
<sequence length="551" mass="59201">MKTEMVAGGGVYWSEGDRATATAVLGREAFDYLMKSTVSSEGLLAAGGGPTDGGEIQEKLVDLVEGANPADRCWNYAIFWQISRSSRSGEVVLGWGDGYCREPRDGEEAGGGTSTAVSGSSDPEAAQAMRKRVLQGIHAFFGGGSDGGGDENYALRLDRVTDTEMFFLASMYFSFLRGEGGPGKAFASGKHRWGPSDYCVRSSLARSAGIRTVVFIPSDTGVLELGSVESMPEDPEVLHSIRSMFFSKDRKDCPKIFGRDLNLGRPPPTINAKVENLTLSPWDGTVHPISNGGDHRMHPIQSARKGFHGLNWNQIRNGRVVPTADADSARMYSQARQIDFSVRAPPVAVTAPPTGVVESEHSDSEAPKEDQMTVGTSAAAAPGADERRPRKRGRKPANGREEPLNHVEAERQRREKLNQRFYALRAVVPNISKMDKASLLGDAIAYITELQKKLKDMETGGQGGGGGADVEVQSGAHHDEVVVRVSCPMDAHPAAQVMRTIAEVGLSVADSKVVAGGDTVFHTFVLRMPGGPEQQQIAKEKLVSAFTRESG</sequence>
<dbReference type="InterPro" id="IPR036638">
    <property type="entry name" value="HLH_DNA-bd_sf"/>
</dbReference>
<evidence type="ECO:0000256" key="3">
    <source>
        <dbReference type="ARBA" id="ARBA00023163"/>
    </source>
</evidence>
<dbReference type="InterPro" id="IPR045084">
    <property type="entry name" value="AIB/MYC-like"/>
</dbReference>
<dbReference type="CDD" id="cd11449">
    <property type="entry name" value="bHLH_AtAIB_like"/>
    <property type="match status" value="1"/>
</dbReference>
<dbReference type="Proteomes" id="UP001179952">
    <property type="component" value="Unassembled WGS sequence"/>
</dbReference>
<dbReference type="PANTHER" id="PTHR11514">
    <property type="entry name" value="MYC"/>
    <property type="match status" value="1"/>
</dbReference>
<feature type="compositionally biased region" description="Basic and acidic residues" evidence="6">
    <location>
        <begin position="398"/>
        <end position="412"/>
    </location>
</feature>
<dbReference type="PANTHER" id="PTHR11514:SF47">
    <property type="entry name" value="TRANSCRIPTION FACTOR BHLH13"/>
    <property type="match status" value="1"/>
</dbReference>
<dbReference type="Pfam" id="PF00010">
    <property type="entry name" value="HLH"/>
    <property type="match status" value="1"/>
</dbReference>
<dbReference type="EMBL" id="JAUJYN010000003">
    <property type="protein sequence ID" value="KAK1274663.1"/>
    <property type="molecule type" value="Genomic_DNA"/>
</dbReference>
<keyword evidence="4 5" id="KW-0539">Nucleus</keyword>
<dbReference type="GO" id="GO:0003700">
    <property type="term" value="F:DNA-binding transcription factor activity"/>
    <property type="evidence" value="ECO:0007669"/>
    <property type="project" value="InterPro"/>
</dbReference>
<comment type="subcellular location">
    <subcellularLocation>
        <location evidence="5">Nucleus</location>
    </subcellularLocation>
</comment>
<comment type="caution">
    <text evidence="8">The sequence shown here is derived from an EMBL/GenBank/DDBJ whole genome shotgun (WGS) entry which is preliminary data.</text>
</comment>
<dbReference type="GO" id="GO:0005634">
    <property type="term" value="C:nucleus"/>
    <property type="evidence" value="ECO:0007669"/>
    <property type="project" value="UniProtKB-SubCell"/>
</dbReference>
<reference evidence="8" key="2">
    <citation type="submission" date="2023-06" db="EMBL/GenBank/DDBJ databases">
        <authorList>
            <person name="Ma L."/>
            <person name="Liu K.-W."/>
            <person name="Li Z."/>
            <person name="Hsiao Y.-Y."/>
            <person name="Qi Y."/>
            <person name="Fu T."/>
            <person name="Tang G."/>
            <person name="Zhang D."/>
            <person name="Sun W.-H."/>
            <person name="Liu D.-K."/>
            <person name="Li Y."/>
            <person name="Chen G.-Z."/>
            <person name="Liu X.-D."/>
            <person name="Liao X.-Y."/>
            <person name="Jiang Y.-T."/>
            <person name="Yu X."/>
            <person name="Hao Y."/>
            <person name="Huang J."/>
            <person name="Zhao X.-W."/>
            <person name="Ke S."/>
            <person name="Chen Y.-Y."/>
            <person name="Wu W.-L."/>
            <person name="Hsu J.-L."/>
            <person name="Lin Y.-F."/>
            <person name="Huang M.-D."/>
            <person name="Li C.-Y."/>
            <person name="Huang L."/>
            <person name="Wang Z.-W."/>
            <person name="Zhao X."/>
            <person name="Zhong W.-Y."/>
            <person name="Peng D.-H."/>
            <person name="Ahmad S."/>
            <person name="Lan S."/>
            <person name="Zhang J.-S."/>
            <person name="Tsai W.-C."/>
            <person name="Van De Peer Y."/>
            <person name="Liu Z.-J."/>
        </authorList>
    </citation>
    <scope>NUCLEOTIDE SEQUENCE</scope>
    <source>
        <strain evidence="8">SCP</strain>
        <tissue evidence="8">Leaves</tissue>
    </source>
</reference>
<evidence type="ECO:0000313" key="9">
    <source>
        <dbReference type="Proteomes" id="UP001179952"/>
    </source>
</evidence>
<dbReference type="Gene3D" id="4.10.280.10">
    <property type="entry name" value="Helix-loop-helix DNA-binding domain"/>
    <property type="match status" value="1"/>
</dbReference>
<evidence type="ECO:0000256" key="6">
    <source>
        <dbReference type="SAM" id="MobiDB-lite"/>
    </source>
</evidence>
<feature type="region of interest" description="Disordered" evidence="6">
    <location>
        <begin position="103"/>
        <end position="125"/>
    </location>
</feature>
<dbReference type="Pfam" id="PF14215">
    <property type="entry name" value="bHLH-MYC_N"/>
    <property type="match status" value="1"/>
</dbReference>
<proteinExistence type="inferred from homology"/>
<reference evidence="8" key="1">
    <citation type="journal article" date="2023" name="Nat. Commun.">
        <title>Diploid and tetraploid genomes of Acorus and the evolution of monocots.</title>
        <authorList>
            <person name="Ma L."/>
            <person name="Liu K.W."/>
            <person name="Li Z."/>
            <person name="Hsiao Y.Y."/>
            <person name="Qi Y."/>
            <person name="Fu T."/>
            <person name="Tang G.D."/>
            <person name="Zhang D."/>
            <person name="Sun W.H."/>
            <person name="Liu D.K."/>
            <person name="Li Y."/>
            <person name="Chen G.Z."/>
            <person name="Liu X.D."/>
            <person name="Liao X.Y."/>
            <person name="Jiang Y.T."/>
            <person name="Yu X."/>
            <person name="Hao Y."/>
            <person name="Huang J."/>
            <person name="Zhao X.W."/>
            <person name="Ke S."/>
            <person name="Chen Y.Y."/>
            <person name="Wu W.L."/>
            <person name="Hsu J.L."/>
            <person name="Lin Y.F."/>
            <person name="Huang M.D."/>
            <person name="Li C.Y."/>
            <person name="Huang L."/>
            <person name="Wang Z.W."/>
            <person name="Zhao X."/>
            <person name="Zhong W.Y."/>
            <person name="Peng D.H."/>
            <person name="Ahmad S."/>
            <person name="Lan S."/>
            <person name="Zhang J.S."/>
            <person name="Tsai W.C."/>
            <person name="Van de Peer Y."/>
            <person name="Liu Z.J."/>
        </authorList>
    </citation>
    <scope>NUCLEOTIDE SEQUENCE</scope>
    <source>
        <strain evidence="8">SCP</strain>
    </source>
</reference>
<organism evidence="8 9">
    <name type="scientific">Acorus gramineus</name>
    <name type="common">Dwarf sweet flag</name>
    <dbReference type="NCBI Taxonomy" id="55184"/>
    <lineage>
        <taxon>Eukaryota</taxon>
        <taxon>Viridiplantae</taxon>
        <taxon>Streptophyta</taxon>
        <taxon>Embryophyta</taxon>
        <taxon>Tracheophyta</taxon>
        <taxon>Spermatophyta</taxon>
        <taxon>Magnoliopsida</taxon>
        <taxon>Liliopsida</taxon>
        <taxon>Acoraceae</taxon>
        <taxon>Acorus</taxon>
    </lineage>
</organism>
<dbReference type="PROSITE" id="PS50888">
    <property type="entry name" value="BHLH"/>
    <property type="match status" value="1"/>
</dbReference>
<gene>
    <name evidence="8" type="ORF">QJS04_geneDACA012782</name>
</gene>
<dbReference type="InterPro" id="IPR011598">
    <property type="entry name" value="bHLH_dom"/>
</dbReference>
<feature type="compositionally biased region" description="Basic and acidic residues" evidence="6">
    <location>
        <begin position="358"/>
        <end position="371"/>
    </location>
</feature>
<comment type="similarity">
    <text evidence="1">Belongs to the bHLH protein family.</text>
</comment>
<evidence type="ECO:0000256" key="2">
    <source>
        <dbReference type="ARBA" id="ARBA00023015"/>
    </source>
</evidence>
<feature type="compositionally biased region" description="Low complexity" evidence="6">
    <location>
        <begin position="346"/>
        <end position="357"/>
    </location>
</feature>